<comment type="caution">
    <text evidence="2">The sequence shown here is derived from an EMBL/GenBank/DDBJ whole genome shotgun (WGS) entry which is preliminary data.</text>
</comment>
<reference evidence="2 3" key="1">
    <citation type="submission" date="2016-10" db="EMBL/GenBank/DDBJ databases">
        <title>The genome sequence of Colletotrichum fioriniae PJ7.</title>
        <authorList>
            <person name="Baroncelli R."/>
        </authorList>
    </citation>
    <scope>NUCLEOTIDE SEQUENCE [LARGE SCALE GENOMIC DNA]</scope>
    <source>
        <strain evidence="2">Col 31</strain>
    </source>
</reference>
<gene>
    <name evidence="2" type="ORF">CMEL01_15181</name>
</gene>
<evidence type="ECO:0000313" key="2">
    <source>
        <dbReference type="EMBL" id="KAK1460884.1"/>
    </source>
</evidence>
<organism evidence="2 3">
    <name type="scientific">Colletotrichum melonis</name>
    <dbReference type="NCBI Taxonomy" id="1209925"/>
    <lineage>
        <taxon>Eukaryota</taxon>
        <taxon>Fungi</taxon>
        <taxon>Dikarya</taxon>
        <taxon>Ascomycota</taxon>
        <taxon>Pezizomycotina</taxon>
        <taxon>Sordariomycetes</taxon>
        <taxon>Hypocreomycetidae</taxon>
        <taxon>Glomerellales</taxon>
        <taxon>Glomerellaceae</taxon>
        <taxon>Colletotrichum</taxon>
        <taxon>Colletotrichum acutatum species complex</taxon>
    </lineage>
</organism>
<feature type="region of interest" description="Disordered" evidence="1">
    <location>
        <begin position="13"/>
        <end position="38"/>
    </location>
</feature>
<name>A0AAI9ULW6_9PEZI</name>
<proteinExistence type="predicted"/>
<keyword evidence="3" id="KW-1185">Reference proteome</keyword>
<feature type="compositionally biased region" description="Pro residues" evidence="1">
    <location>
        <begin position="25"/>
        <end position="34"/>
    </location>
</feature>
<dbReference type="Proteomes" id="UP001239795">
    <property type="component" value="Unassembled WGS sequence"/>
</dbReference>
<sequence length="125" mass="13967">MFSPCIKARIAEAPRRDATSTTTPALPPILPPSPFGSRSMGVITRRCTFTPPRGVSRARSSVVRGMLITKIIRGREGRVLVWVGGLLMPLGLECERAVNWHGHRPPFRRLLCLRFESQYDNLSRG</sequence>
<evidence type="ECO:0000256" key="1">
    <source>
        <dbReference type="SAM" id="MobiDB-lite"/>
    </source>
</evidence>
<dbReference type="EMBL" id="MLGG01000012">
    <property type="protein sequence ID" value="KAK1460884.1"/>
    <property type="molecule type" value="Genomic_DNA"/>
</dbReference>
<evidence type="ECO:0000313" key="3">
    <source>
        <dbReference type="Proteomes" id="UP001239795"/>
    </source>
</evidence>
<accession>A0AAI9ULW6</accession>
<protein>
    <submittedName>
        <fullName evidence="2">Uncharacterized protein</fullName>
    </submittedName>
</protein>
<dbReference type="AlphaFoldDB" id="A0AAI9ULW6"/>